<dbReference type="AlphaFoldDB" id="A0A2N5VNM0"/>
<reference evidence="4 5" key="1">
    <citation type="submission" date="2017-11" db="EMBL/GenBank/DDBJ databases">
        <title>De novo assembly and phasing of dikaryotic genomes from two isolates of Puccinia coronata f. sp. avenae, the causal agent of oat crown rust.</title>
        <authorList>
            <person name="Miller M.E."/>
            <person name="Zhang Y."/>
            <person name="Omidvar V."/>
            <person name="Sperschneider J."/>
            <person name="Schwessinger B."/>
            <person name="Raley C."/>
            <person name="Palmer J.M."/>
            <person name="Garnica D."/>
            <person name="Upadhyaya N."/>
            <person name="Rathjen J."/>
            <person name="Taylor J.M."/>
            <person name="Park R.F."/>
            <person name="Dodds P.N."/>
            <person name="Hirsch C.D."/>
            <person name="Kianian S.F."/>
            <person name="Figueroa M."/>
        </authorList>
    </citation>
    <scope>NUCLEOTIDE SEQUENCE [LARGE SCALE GENOMIC DNA]</scope>
    <source>
        <strain evidence="3">12NC29</strain>
        <strain evidence="2">12SD80</strain>
    </source>
</reference>
<feature type="region of interest" description="Disordered" evidence="1">
    <location>
        <begin position="31"/>
        <end position="62"/>
    </location>
</feature>
<evidence type="ECO:0000313" key="4">
    <source>
        <dbReference type="Proteomes" id="UP000235388"/>
    </source>
</evidence>
<evidence type="ECO:0000313" key="2">
    <source>
        <dbReference type="EMBL" id="PLW34589.1"/>
    </source>
</evidence>
<dbReference type="EMBL" id="PGCJ01000084">
    <property type="protein sequence ID" value="PLW51584.1"/>
    <property type="molecule type" value="Genomic_DNA"/>
</dbReference>
<organism evidence="3 4">
    <name type="scientific">Puccinia coronata f. sp. avenae</name>
    <dbReference type="NCBI Taxonomy" id="200324"/>
    <lineage>
        <taxon>Eukaryota</taxon>
        <taxon>Fungi</taxon>
        <taxon>Dikarya</taxon>
        <taxon>Basidiomycota</taxon>
        <taxon>Pucciniomycotina</taxon>
        <taxon>Pucciniomycetes</taxon>
        <taxon>Pucciniales</taxon>
        <taxon>Pucciniaceae</taxon>
        <taxon>Puccinia</taxon>
    </lineage>
</organism>
<gene>
    <name evidence="3" type="ORF">PCANC_15238</name>
    <name evidence="2" type="ORF">PCASD_19234</name>
</gene>
<evidence type="ECO:0000313" key="5">
    <source>
        <dbReference type="Proteomes" id="UP000235392"/>
    </source>
</evidence>
<name>A0A2N5VNM0_9BASI</name>
<evidence type="ECO:0000313" key="3">
    <source>
        <dbReference type="EMBL" id="PLW51584.1"/>
    </source>
</evidence>
<evidence type="ECO:0000256" key="1">
    <source>
        <dbReference type="SAM" id="MobiDB-lite"/>
    </source>
</evidence>
<protein>
    <submittedName>
        <fullName evidence="3">Uncharacterized protein</fullName>
    </submittedName>
</protein>
<accession>A0A2N5VNM0</accession>
<proteinExistence type="predicted"/>
<dbReference type="Proteomes" id="UP000235388">
    <property type="component" value="Unassembled WGS sequence"/>
</dbReference>
<sequence length="62" mass="6852">MPYHTACKGRRPAGLAWGRWTAHARLIAETGLGRTAKQPKPAQSPSPIAKQLKRSKNNQTYP</sequence>
<comment type="caution">
    <text evidence="3">The sequence shown here is derived from an EMBL/GenBank/DDBJ whole genome shotgun (WGS) entry which is preliminary data.</text>
</comment>
<dbReference type="Proteomes" id="UP000235392">
    <property type="component" value="Unassembled WGS sequence"/>
</dbReference>
<keyword evidence="4" id="KW-1185">Reference proteome</keyword>
<dbReference type="EMBL" id="PGCI01000194">
    <property type="protein sequence ID" value="PLW34589.1"/>
    <property type="molecule type" value="Genomic_DNA"/>
</dbReference>